<dbReference type="InterPro" id="IPR025669">
    <property type="entry name" value="AAA_dom"/>
</dbReference>
<accession>A0A127M9H3</accession>
<dbReference type="SUPFAM" id="SSF52540">
    <property type="entry name" value="P-loop containing nucleoside triphosphate hydrolases"/>
    <property type="match status" value="1"/>
</dbReference>
<name>A0A127M9H3_9GAMM</name>
<dbReference type="EMBL" id="CP014544">
    <property type="protein sequence ID" value="AMO69901.1"/>
    <property type="molecule type" value="Genomic_DNA"/>
</dbReference>
<evidence type="ECO:0000313" key="3">
    <source>
        <dbReference type="Proteomes" id="UP000074119"/>
    </source>
</evidence>
<dbReference type="PANTHER" id="PTHR13696">
    <property type="entry name" value="P-LOOP CONTAINING NUCLEOSIDE TRIPHOSPHATE HYDROLASE"/>
    <property type="match status" value="1"/>
</dbReference>
<dbReference type="AlphaFoldDB" id="A0A127M9H3"/>
<dbReference type="STRING" id="1470434.AZF00_17035"/>
<sequence length="265" mass="29683">MKRVIFNQKGGVGKTSITCNLAAISAWKGFKTLVIDLDIQGNSSEYLIGAQFRDLEDNAADFFKQKLSLFGKSKEAADCIYETEFENLYLMPSHPELAVIERELETRHKIYKLRDALNKLQAEYEHIYIDTPPALNFYSRSALIAADALLIPFDCDSFSQGALMGLMETVEEIREDHNENLKLEGIVVNQFQAQATLPTQLIESMKQNGLPIFEQYLSSSVKMKESRSRQSPMIHFAPAHKLTQQLLCLHDSLGGTNSASAALTA</sequence>
<gene>
    <name evidence="2" type="ORF">AZF00_17035</name>
</gene>
<dbReference type="InterPro" id="IPR050678">
    <property type="entry name" value="DNA_Partitioning_ATPase"/>
</dbReference>
<organism evidence="2 3">
    <name type="scientific">Zhongshania aliphaticivorans</name>
    <dbReference type="NCBI Taxonomy" id="1470434"/>
    <lineage>
        <taxon>Bacteria</taxon>
        <taxon>Pseudomonadati</taxon>
        <taxon>Pseudomonadota</taxon>
        <taxon>Gammaproteobacteria</taxon>
        <taxon>Cellvibrionales</taxon>
        <taxon>Spongiibacteraceae</taxon>
        <taxon>Zhongshania</taxon>
    </lineage>
</organism>
<dbReference type="PANTHER" id="PTHR13696:SF52">
    <property type="entry name" value="PARA FAMILY PROTEIN CT_582"/>
    <property type="match status" value="1"/>
</dbReference>
<dbReference type="RefSeq" id="WP_008252489.1">
    <property type="nucleotide sequence ID" value="NZ_CP014544.1"/>
</dbReference>
<dbReference type="CDD" id="cd02042">
    <property type="entry name" value="ParAB_family"/>
    <property type="match status" value="1"/>
</dbReference>
<evidence type="ECO:0000313" key="2">
    <source>
        <dbReference type="EMBL" id="AMO69901.1"/>
    </source>
</evidence>
<feature type="domain" description="AAA" evidence="1">
    <location>
        <begin position="4"/>
        <end position="182"/>
    </location>
</feature>
<proteinExistence type="predicted"/>
<dbReference type="Pfam" id="PF13614">
    <property type="entry name" value="AAA_31"/>
    <property type="match status" value="1"/>
</dbReference>
<reference evidence="2 3" key="1">
    <citation type="submission" date="2015-12" db="EMBL/GenBank/DDBJ databases">
        <authorList>
            <person name="Shamseldin A."/>
            <person name="Moawad H."/>
            <person name="Abd El-Rahim W.M."/>
            <person name="Sadowsky M.J."/>
        </authorList>
    </citation>
    <scope>NUCLEOTIDE SEQUENCE [LARGE SCALE GENOMIC DNA]</scope>
    <source>
        <strain evidence="2 3">SM2</strain>
    </source>
</reference>
<dbReference type="Proteomes" id="UP000074119">
    <property type="component" value="Chromosome"/>
</dbReference>
<dbReference type="Gene3D" id="3.40.50.300">
    <property type="entry name" value="P-loop containing nucleotide triphosphate hydrolases"/>
    <property type="match status" value="1"/>
</dbReference>
<evidence type="ECO:0000259" key="1">
    <source>
        <dbReference type="Pfam" id="PF13614"/>
    </source>
</evidence>
<dbReference type="KEGG" id="zal:AZF00_17035"/>
<protein>
    <submittedName>
        <fullName evidence="2">Cobalamin biosynthesis protein CobQ</fullName>
    </submittedName>
</protein>
<dbReference type="InterPro" id="IPR027417">
    <property type="entry name" value="P-loop_NTPase"/>
</dbReference>